<keyword evidence="3" id="KW-0786">Thiamine pyrophosphate</keyword>
<comment type="similarity">
    <text evidence="2">Belongs to the transketolase family.</text>
</comment>
<dbReference type="CDD" id="cd02012">
    <property type="entry name" value="TPP_TK"/>
    <property type="match status" value="1"/>
</dbReference>
<gene>
    <name evidence="5" type="ORF">FB4_1263</name>
</gene>
<protein>
    <submittedName>
        <fullName evidence="5">Transketolase domain-containing protein</fullName>
    </submittedName>
</protein>
<accession>I9L5D0</accession>
<organism evidence="5 6">
    <name type="scientific">Pelosinus fermentans B4</name>
    <dbReference type="NCBI Taxonomy" id="1149862"/>
    <lineage>
        <taxon>Bacteria</taxon>
        <taxon>Bacillati</taxon>
        <taxon>Bacillota</taxon>
        <taxon>Negativicutes</taxon>
        <taxon>Selenomonadales</taxon>
        <taxon>Sporomusaceae</taxon>
        <taxon>Pelosinus</taxon>
    </lineage>
</organism>
<dbReference type="AlphaFoldDB" id="I9L5D0"/>
<dbReference type="PANTHER" id="PTHR47514:SF1">
    <property type="entry name" value="TRANSKETOLASE N-TERMINAL SECTION-RELATED"/>
    <property type="match status" value="1"/>
</dbReference>
<evidence type="ECO:0000256" key="2">
    <source>
        <dbReference type="ARBA" id="ARBA00007131"/>
    </source>
</evidence>
<dbReference type="PANTHER" id="PTHR47514">
    <property type="entry name" value="TRANSKETOLASE N-TERMINAL SECTION-RELATED"/>
    <property type="match status" value="1"/>
</dbReference>
<keyword evidence="6" id="KW-1185">Reference proteome</keyword>
<proteinExistence type="inferred from homology"/>
<dbReference type="PATRIC" id="fig|1149862.3.peg.4289"/>
<dbReference type="EMBL" id="AKVJ01000076">
    <property type="protein sequence ID" value="EIW15574.1"/>
    <property type="molecule type" value="Genomic_DNA"/>
</dbReference>
<evidence type="ECO:0000259" key="4">
    <source>
        <dbReference type="Pfam" id="PF00456"/>
    </source>
</evidence>
<dbReference type="RefSeq" id="WP_007938169.1">
    <property type="nucleotide sequence ID" value="NZ_AKVJ01000076.1"/>
</dbReference>
<dbReference type="OrthoDB" id="8732661at2"/>
<evidence type="ECO:0000313" key="5">
    <source>
        <dbReference type="EMBL" id="EIW15574.1"/>
    </source>
</evidence>
<evidence type="ECO:0000256" key="1">
    <source>
        <dbReference type="ARBA" id="ARBA00001964"/>
    </source>
</evidence>
<dbReference type="Gene3D" id="3.40.50.970">
    <property type="match status" value="1"/>
</dbReference>
<dbReference type="SUPFAM" id="SSF52518">
    <property type="entry name" value="Thiamin diphosphate-binding fold (THDP-binding)"/>
    <property type="match status" value="1"/>
</dbReference>
<dbReference type="Proteomes" id="UP000004324">
    <property type="component" value="Unassembled WGS sequence"/>
</dbReference>
<sequence length="277" mass="30516">MLKNDNNIDLQSKANQLRLDVVQMVHRAKDGHPGPALSIADIIAVLYFKELKIDANNPQWEDRDRFILSKGHACTVLYAALARSGFFSIDECRGLRSLGSMLQGHPDMNKTPGIDMTSGSLGNGLSLGVGIALAAKYRKKSYTTYVVMGDGEIQEGIVWEAAMCASKYQLNNLILFIDSNGWQSGDSIEQVSGLLPILPKWQAFNWHCQTIDGHDFTQIINAIDQAKKSPQPSVIIADTVKGKGLAYMENDNSWHKRVPDDEQLTIALKTLGGDVNE</sequence>
<evidence type="ECO:0000256" key="3">
    <source>
        <dbReference type="ARBA" id="ARBA00023052"/>
    </source>
</evidence>
<evidence type="ECO:0000313" key="6">
    <source>
        <dbReference type="Proteomes" id="UP000004324"/>
    </source>
</evidence>
<dbReference type="Pfam" id="PF00456">
    <property type="entry name" value="Transketolase_N"/>
    <property type="match status" value="1"/>
</dbReference>
<reference evidence="5 6" key="1">
    <citation type="journal article" date="2012" name="J. Bacteriol.">
        <title>Draft Genome Sequences for Two Metal-Reducing Pelosinus fermentans Strains Isolated from a Cr(VI)-Contaminated Site and for Type Strain R7.</title>
        <authorList>
            <person name="Brown S.D."/>
            <person name="Podar M."/>
            <person name="Klingeman D.M."/>
            <person name="Johnson C.M."/>
            <person name="Yang Z.K."/>
            <person name="Utturkar S.M."/>
            <person name="Land M.L."/>
            <person name="Mosher J.J."/>
            <person name="Hurt R.A.Jr."/>
            <person name="Phelps T.J."/>
            <person name="Palumbo A.V."/>
            <person name="Arkin A.P."/>
            <person name="Hazen T.C."/>
            <person name="Elias D.A."/>
        </authorList>
    </citation>
    <scope>NUCLEOTIDE SEQUENCE [LARGE SCALE GENOMIC DNA]</scope>
    <source>
        <strain evidence="5 6">B4</strain>
    </source>
</reference>
<comment type="caution">
    <text evidence="5">The sequence shown here is derived from an EMBL/GenBank/DDBJ whole genome shotgun (WGS) entry which is preliminary data.</text>
</comment>
<comment type="cofactor">
    <cofactor evidence="1">
        <name>thiamine diphosphate</name>
        <dbReference type="ChEBI" id="CHEBI:58937"/>
    </cofactor>
</comment>
<dbReference type="InterPro" id="IPR029061">
    <property type="entry name" value="THDP-binding"/>
</dbReference>
<name>I9L5D0_9FIRM</name>
<dbReference type="InterPro" id="IPR005474">
    <property type="entry name" value="Transketolase_N"/>
</dbReference>
<feature type="domain" description="Transketolase N-terminal" evidence="4">
    <location>
        <begin position="13"/>
        <end position="272"/>
    </location>
</feature>